<protein>
    <submittedName>
        <fullName evidence="1">Uncharacterized protein</fullName>
    </submittedName>
</protein>
<evidence type="ECO:0000313" key="1">
    <source>
        <dbReference type="EMBL" id="KKL93740.1"/>
    </source>
</evidence>
<sequence>MAESEYEKLVQKAKGIGIDINVIMDELDRRVESKTTSIARNIIDQMPSLKPNIDELATAVAEQIQTNQVDIDEII</sequence>
<reference evidence="1" key="1">
    <citation type="journal article" date="2015" name="Nature">
        <title>Complex archaea that bridge the gap between prokaryotes and eukaryotes.</title>
        <authorList>
            <person name="Spang A."/>
            <person name="Saw J.H."/>
            <person name="Jorgensen S.L."/>
            <person name="Zaremba-Niedzwiedzka K."/>
            <person name="Martijn J."/>
            <person name="Lind A.E."/>
            <person name="van Eijk R."/>
            <person name="Schleper C."/>
            <person name="Guy L."/>
            <person name="Ettema T.J."/>
        </authorList>
    </citation>
    <scope>NUCLEOTIDE SEQUENCE</scope>
</reference>
<dbReference type="EMBL" id="LAZR01019108">
    <property type="protein sequence ID" value="KKL93740.1"/>
    <property type="molecule type" value="Genomic_DNA"/>
</dbReference>
<gene>
    <name evidence="1" type="ORF">LCGC14_1871730</name>
</gene>
<name>A0A0F9IIU5_9ZZZZ</name>
<dbReference type="AlphaFoldDB" id="A0A0F9IIU5"/>
<comment type="caution">
    <text evidence="1">The sequence shown here is derived from an EMBL/GenBank/DDBJ whole genome shotgun (WGS) entry which is preliminary data.</text>
</comment>
<feature type="non-terminal residue" evidence="1">
    <location>
        <position position="75"/>
    </location>
</feature>
<organism evidence="1">
    <name type="scientific">marine sediment metagenome</name>
    <dbReference type="NCBI Taxonomy" id="412755"/>
    <lineage>
        <taxon>unclassified sequences</taxon>
        <taxon>metagenomes</taxon>
        <taxon>ecological metagenomes</taxon>
    </lineage>
</organism>
<accession>A0A0F9IIU5</accession>
<proteinExistence type="predicted"/>